<comment type="caution">
    <text evidence="8">The sequence shown here is derived from an EMBL/GenBank/DDBJ whole genome shotgun (WGS) entry which is preliminary data.</text>
</comment>
<evidence type="ECO:0000256" key="4">
    <source>
        <dbReference type="ARBA" id="ARBA00022737"/>
    </source>
</evidence>
<evidence type="ECO:0000256" key="1">
    <source>
        <dbReference type="ARBA" id="ARBA00004613"/>
    </source>
</evidence>
<dbReference type="Pfam" id="PF00090">
    <property type="entry name" value="TSP_1"/>
    <property type="match status" value="2"/>
</dbReference>
<dbReference type="PANTHER" id="PTHR22906">
    <property type="entry name" value="PROPERDIN"/>
    <property type="match status" value="1"/>
</dbReference>
<feature type="disulfide bond" evidence="6">
    <location>
        <begin position="548"/>
        <end position="557"/>
    </location>
</feature>
<keyword evidence="2" id="KW-0964">Secreted</keyword>
<keyword evidence="8" id="KW-0176">Collagen</keyword>
<accession>A0AAV4ELK4</accession>
<keyword evidence="9" id="KW-1185">Reference proteome</keyword>
<dbReference type="AlphaFoldDB" id="A0AAV4ELK4"/>
<dbReference type="SMART" id="SM00210">
    <property type="entry name" value="TSPN"/>
    <property type="match status" value="1"/>
</dbReference>
<sequence length="616" mass="68807">MEGEIIGWDEWSSWSPCSAFCGEGRQYRSRDCPINRNSSKICVGVGQESRSCNVFSCQGSHDLLTLMGVRSLPQGVTKNNATNDAEYVIAKDAIVSMSASRVYDLTLPSEFSILMEVKVHRSKKRRYVFTVTDFDRKQQLAVFVGRRVKFQYLGNNYGFKVDILDNEWHTLSFAVDTQTVSLVVDCDTVFSRKLRTMGQYLGTNLLMSIGPYFPEYGKRFEGEIRQLVISDDTTVATQQCGSLLLNEGRETTQSTTTDAVMTTAVTSPSSTSVTSPHVYGLEWSAWSPCSVSCGQGRQSRQALCRANNVYGKSCDPYKPRRPETRGACLNVKMAESAFPSTDANVSQDFLAFAAKKKSAPWNVFTVEPAIPPPVAAIVPPFSQALHVTRPCVNLSAKMEDVVYCLDSVYVNPVIRDPAVKRYARERVLTEASVSLPIPARVRLATMESAAKKFTADLDARTGASVSRLVYACVGLDTMARTVKVTTSAEFNVLTEGRVMELILTDARVYRDILDVAVRKPEYLVRATERCSITCVNGGRCKHSNICRCPLGFSGRRCEKRSCSYQHYLVPHRRTYRRIVRIEEPVRCAAWSNQWCVRTRCVVVFGAEKVFSTMFLI</sequence>
<protein>
    <submittedName>
        <fullName evidence="8">Collagen alpha-1(XI) chain</fullName>
    </submittedName>
</protein>
<evidence type="ECO:0000313" key="8">
    <source>
        <dbReference type="EMBL" id="GFR61973.1"/>
    </source>
</evidence>
<gene>
    <name evidence="8" type="ORF">ElyMa_003571700</name>
</gene>
<dbReference type="SMART" id="SM00181">
    <property type="entry name" value="EGF"/>
    <property type="match status" value="1"/>
</dbReference>
<keyword evidence="3" id="KW-0732">Signal</keyword>
<dbReference type="Gene3D" id="2.20.100.10">
    <property type="entry name" value="Thrombospondin type-1 (TSP1) repeat"/>
    <property type="match status" value="2"/>
</dbReference>
<dbReference type="InterPro" id="IPR000742">
    <property type="entry name" value="EGF"/>
</dbReference>
<feature type="domain" description="EGF-like" evidence="7">
    <location>
        <begin position="526"/>
        <end position="558"/>
    </location>
</feature>
<dbReference type="InterPro" id="IPR013320">
    <property type="entry name" value="ConA-like_dom_sf"/>
</dbReference>
<evidence type="ECO:0000256" key="6">
    <source>
        <dbReference type="PROSITE-ProRule" id="PRU00076"/>
    </source>
</evidence>
<dbReference type="SUPFAM" id="SSF82895">
    <property type="entry name" value="TSP-1 type 1 repeat"/>
    <property type="match status" value="2"/>
</dbReference>
<keyword evidence="5 6" id="KW-1015">Disulfide bond</keyword>
<dbReference type="PROSITE" id="PS00022">
    <property type="entry name" value="EGF_1"/>
    <property type="match status" value="1"/>
</dbReference>
<dbReference type="InterPro" id="IPR052065">
    <property type="entry name" value="Compl_asym_regulator"/>
</dbReference>
<evidence type="ECO:0000313" key="9">
    <source>
        <dbReference type="Proteomes" id="UP000762676"/>
    </source>
</evidence>
<dbReference type="InterPro" id="IPR048287">
    <property type="entry name" value="TSPN-like_N"/>
</dbReference>
<dbReference type="Gene3D" id="2.60.120.200">
    <property type="match status" value="1"/>
</dbReference>
<dbReference type="InterPro" id="IPR000884">
    <property type="entry name" value="TSP1_rpt"/>
</dbReference>
<dbReference type="SUPFAM" id="SSF57196">
    <property type="entry name" value="EGF/Laminin"/>
    <property type="match status" value="1"/>
</dbReference>
<dbReference type="InterPro" id="IPR036383">
    <property type="entry name" value="TSP1_rpt_sf"/>
</dbReference>
<dbReference type="SUPFAM" id="SSF49899">
    <property type="entry name" value="Concanavalin A-like lectins/glucanases"/>
    <property type="match status" value="1"/>
</dbReference>
<keyword evidence="6" id="KW-0245">EGF-like domain</keyword>
<feature type="disulfide bond" evidence="6">
    <location>
        <begin position="530"/>
        <end position="540"/>
    </location>
</feature>
<comment type="subcellular location">
    <subcellularLocation>
        <location evidence="1">Secreted</location>
    </subcellularLocation>
</comment>
<organism evidence="8 9">
    <name type="scientific">Elysia marginata</name>
    <dbReference type="NCBI Taxonomy" id="1093978"/>
    <lineage>
        <taxon>Eukaryota</taxon>
        <taxon>Metazoa</taxon>
        <taxon>Spiralia</taxon>
        <taxon>Lophotrochozoa</taxon>
        <taxon>Mollusca</taxon>
        <taxon>Gastropoda</taxon>
        <taxon>Heterobranchia</taxon>
        <taxon>Euthyneura</taxon>
        <taxon>Panpulmonata</taxon>
        <taxon>Sacoglossa</taxon>
        <taxon>Placobranchoidea</taxon>
        <taxon>Plakobranchidae</taxon>
        <taxon>Elysia</taxon>
    </lineage>
</organism>
<evidence type="ECO:0000256" key="5">
    <source>
        <dbReference type="ARBA" id="ARBA00023157"/>
    </source>
</evidence>
<proteinExistence type="predicted"/>
<dbReference type="Gene3D" id="2.10.25.10">
    <property type="entry name" value="Laminin"/>
    <property type="match status" value="1"/>
</dbReference>
<dbReference type="Proteomes" id="UP000762676">
    <property type="component" value="Unassembled WGS sequence"/>
</dbReference>
<evidence type="ECO:0000256" key="3">
    <source>
        <dbReference type="ARBA" id="ARBA00022729"/>
    </source>
</evidence>
<dbReference type="PROSITE" id="PS50092">
    <property type="entry name" value="TSP1"/>
    <property type="match status" value="2"/>
</dbReference>
<dbReference type="CDD" id="cd00054">
    <property type="entry name" value="EGF_CA"/>
    <property type="match status" value="1"/>
</dbReference>
<dbReference type="PROSITE" id="PS01186">
    <property type="entry name" value="EGF_2"/>
    <property type="match status" value="1"/>
</dbReference>
<evidence type="ECO:0000259" key="7">
    <source>
        <dbReference type="PROSITE" id="PS50026"/>
    </source>
</evidence>
<comment type="caution">
    <text evidence="6">Lacks conserved residue(s) required for the propagation of feature annotation.</text>
</comment>
<dbReference type="PANTHER" id="PTHR22906:SF43">
    <property type="entry name" value="PROPERDIN"/>
    <property type="match status" value="1"/>
</dbReference>
<evidence type="ECO:0000256" key="2">
    <source>
        <dbReference type="ARBA" id="ARBA00022525"/>
    </source>
</evidence>
<reference evidence="8 9" key="1">
    <citation type="journal article" date="2021" name="Elife">
        <title>Chloroplast acquisition without the gene transfer in kleptoplastic sea slugs, Plakobranchus ocellatus.</title>
        <authorList>
            <person name="Maeda T."/>
            <person name="Takahashi S."/>
            <person name="Yoshida T."/>
            <person name="Shimamura S."/>
            <person name="Takaki Y."/>
            <person name="Nagai Y."/>
            <person name="Toyoda A."/>
            <person name="Suzuki Y."/>
            <person name="Arimoto A."/>
            <person name="Ishii H."/>
            <person name="Satoh N."/>
            <person name="Nishiyama T."/>
            <person name="Hasebe M."/>
            <person name="Maruyama T."/>
            <person name="Minagawa J."/>
            <person name="Obokata J."/>
            <person name="Shigenobu S."/>
        </authorList>
    </citation>
    <scope>NUCLEOTIDE SEQUENCE [LARGE SCALE GENOMIC DNA]</scope>
</reference>
<keyword evidence="4" id="KW-0677">Repeat</keyword>
<dbReference type="EMBL" id="BMAT01007312">
    <property type="protein sequence ID" value="GFR61973.1"/>
    <property type="molecule type" value="Genomic_DNA"/>
</dbReference>
<dbReference type="PROSITE" id="PS50026">
    <property type="entry name" value="EGF_3"/>
    <property type="match status" value="1"/>
</dbReference>
<dbReference type="GO" id="GO:0005581">
    <property type="term" value="C:collagen trimer"/>
    <property type="evidence" value="ECO:0007669"/>
    <property type="project" value="UniProtKB-KW"/>
</dbReference>
<dbReference type="SMART" id="SM00209">
    <property type="entry name" value="TSP1"/>
    <property type="match status" value="2"/>
</dbReference>
<name>A0AAV4ELK4_9GAST</name>